<dbReference type="FunFam" id="3.40.20.10:FF:000034">
    <property type="entry name" value="protein flightless-1 homolog isoform X1"/>
    <property type="match status" value="1"/>
</dbReference>
<feature type="domain" description="Gelsolin-like" evidence="4">
    <location>
        <begin position="661"/>
        <end position="732"/>
    </location>
</feature>
<evidence type="ECO:0000256" key="3">
    <source>
        <dbReference type="SAM" id="MobiDB-lite"/>
    </source>
</evidence>
<dbReference type="InterPro" id="IPR032675">
    <property type="entry name" value="LRR_dom_sf"/>
</dbReference>
<dbReference type="Gene3D" id="3.80.10.10">
    <property type="entry name" value="Ribonuclease Inhibitor"/>
    <property type="match status" value="3"/>
</dbReference>
<gene>
    <name evidence="6" type="ORF">HCN44_007474</name>
</gene>
<dbReference type="GO" id="GO:0005634">
    <property type="term" value="C:nucleus"/>
    <property type="evidence" value="ECO:0007669"/>
    <property type="project" value="TreeGrafter"/>
</dbReference>
<dbReference type="PRINTS" id="PR00019">
    <property type="entry name" value="LEURICHRPT"/>
</dbReference>
<name>A0A835CN58_APHGI</name>
<keyword evidence="7" id="KW-1185">Reference proteome</keyword>
<organism evidence="6 7">
    <name type="scientific">Aphidius gifuensis</name>
    <name type="common">Parasitoid wasp</name>
    <dbReference type="NCBI Taxonomy" id="684658"/>
    <lineage>
        <taxon>Eukaryota</taxon>
        <taxon>Metazoa</taxon>
        <taxon>Ecdysozoa</taxon>
        <taxon>Arthropoda</taxon>
        <taxon>Hexapoda</taxon>
        <taxon>Insecta</taxon>
        <taxon>Pterygota</taxon>
        <taxon>Neoptera</taxon>
        <taxon>Endopterygota</taxon>
        <taxon>Hymenoptera</taxon>
        <taxon>Apocrita</taxon>
        <taxon>Ichneumonoidea</taxon>
        <taxon>Braconidae</taxon>
        <taxon>Aphidiinae</taxon>
        <taxon>Aphidius</taxon>
    </lineage>
</organism>
<dbReference type="Pfam" id="PF00626">
    <property type="entry name" value="Gelsolin"/>
    <property type="match status" value="4"/>
</dbReference>
<accession>A0A835CN58</accession>
<feature type="domain" description="Gelsolin-like" evidence="4">
    <location>
        <begin position="787"/>
        <end position="861"/>
    </location>
</feature>
<evidence type="ECO:0000313" key="6">
    <source>
        <dbReference type="EMBL" id="KAF7989164.1"/>
    </source>
</evidence>
<dbReference type="SUPFAM" id="SSF55753">
    <property type="entry name" value="Actin depolymerizing proteins"/>
    <property type="match status" value="6"/>
</dbReference>
<dbReference type="PANTHER" id="PTHR11977">
    <property type="entry name" value="VILLIN"/>
    <property type="match status" value="1"/>
</dbReference>
<dbReference type="FunFam" id="3.40.20.10:FF:000020">
    <property type="entry name" value="protein flightless-1 homolog isoform X1"/>
    <property type="match status" value="1"/>
</dbReference>
<feature type="domain" description="Disease resistance R13L4/SHOC-2-like LRR" evidence="5">
    <location>
        <begin position="242"/>
        <end position="327"/>
    </location>
</feature>
<comment type="caution">
    <text evidence="6">The sequence shown here is derived from an EMBL/GenBank/DDBJ whole genome shotgun (WGS) entry which is preliminary data.</text>
</comment>
<dbReference type="GO" id="GO:0051015">
    <property type="term" value="F:actin filament binding"/>
    <property type="evidence" value="ECO:0007669"/>
    <property type="project" value="InterPro"/>
</dbReference>
<protein>
    <submittedName>
        <fullName evidence="6">Uncharacterized protein</fullName>
    </submittedName>
</protein>
<evidence type="ECO:0000313" key="7">
    <source>
        <dbReference type="Proteomes" id="UP000639338"/>
    </source>
</evidence>
<dbReference type="GO" id="GO:0005546">
    <property type="term" value="F:phosphatidylinositol-4,5-bisphosphate binding"/>
    <property type="evidence" value="ECO:0007669"/>
    <property type="project" value="TreeGrafter"/>
</dbReference>
<dbReference type="SUPFAM" id="SSF52058">
    <property type="entry name" value="L domain-like"/>
    <property type="match status" value="2"/>
</dbReference>
<sequence>MANTGVLPFVRGVDFSSNDFGGDKFPPSVRLMTGIQWLKLDKTNLTEIPEEMGKLLKLEHLSLVKNNLERLYGELTELNCLRTLNIRHNNIKTSGIPAELFHLEELTTLDLSHNNLKEIPDGLERARSLLNLNISYNNIKTIPNTLFIHLTDLLFLDLSNNQLESLPPQTRRLLNLQTLILNNNPLGHFQLRQLPSLMNLTTLQMRNTQRTANNIPSSLDSLTNLQELDLSENSLIRVPDALYSLQNLRRLNLSNNLITELSTTIDMWQKLETLNLCRNKLKLLPTTICKLTTLRNLYLNDNELDFDGIPSGIGKLSSLTIFSAAKNHLEMIPEGLCRCGSLKKLILSSNYLITVPDAIHLLNDLDTLDLRDNPNLIMPPKPIEIQRGSGIEFYNIDFSLQHQLRLAGANIPPPIQTINSSKDPIARKMRLRRRREHEQEADQDQAKILKGMKDIAIEKNFMNHDDINDNNNNNNDDDNNNGDQQQQQRHINKCNESLKPKRWDETLEKPSLDYSEIFDDDAGQIPGLSIWEIENFLPNQIDEVAHGKFYEGDCYIILKTIIDDSGSLVWSIYFWIGDKATLDKRACAAIHAVNLRNFLGAQCRTIREEQGDESDDFLILFDTGITYIEGGRTSSGFYTIEDTPIIRRLYRVHGAGSSIHLEPVDVNIESFDCDYVFVFDIGYKIFMWYGKYAKNTLKSKSRLMAEKINKNERKNKADIIMEIMGNESDEFLNLLGYNNNNNDNNDNDNTTTMTRPIIKKHVDENFTPIVPRLYQVRLGMGYLELPQVEVPHGKLTNTLLNNRNVYILDCYLDLFVWFGKKSTRLVRAAAVKLSQELFNMINRPNYAMITRLQEGTESQIFKSKFTGWDEVIAVDFTRTAESVAKTGADLNKWAKKQDTKADLAALFMPRQPQMSNIEAQQLMNEWSDDLEVMEAFVLEKRKFVRLPEEELGHFYSEDCYVFLCRYWMPIDVPDNNNDDNNDEQQSQQQQQQQYEDDFQCIVYFWQGRDAGNMGWLTFTFSMQKKFKTLFGEKLEVVRTHQQQENLKFMAHFKRKFIIRQGKRKQIKTIDNSNRVEFFQLRSNGSALCTRLIQIKPDATLLNSAFCYILNVPFNNDEETGIVYVWIGSKSEPDDARLIQDIAEEMFNNPWISLQVLNEGEEPDNFFWVGIGGKKEYDKHADFMNYTRLFRCSNEKGYFVISEKCTDFCQDDLADDDIMILDNGEQVFLWLGARCSEVEIKLAYKSAQVYIQHLRVKQPDKPRKLFLTAKGKESRRFTKCFHGWGQHKKPPE</sequence>
<feature type="domain" description="Gelsolin-like" evidence="4">
    <location>
        <begin position="539"/>
        <end position="618"/>
    </location>
</feature>
<dbReference type="Gene3D" id="3.40.20.10">
    <property type="entry name" value="Severin"/>
    <property type="match status" value="6"/>
</dbReference>
<dbReference type="CDD" id="cd11280">
    <property type="entry name" value="gelsolin_like"/>
    <property type="match status" value="2"/>
</dbReference>
<keyword evidence="1" id="KW-0433">Leucine-rich repeat</keyword>
<keyword evidence="2" id="KW-0677">Repeat</keyword>
<dbReference type="GO" id="GO:0051014">
    <property type="term" value="P:actin filament severing"/>
    <property type="evidence" value="ECO:0007669"/>
    <property type="project" value="TreeGrafter"/>
</dbReference>
<dbReference type="GO" id="GO:0030239">
    <property type="term" value="P:myofibril assembly"/>
    <property type="evidence" value="ECO:0007669"/>
    <property type="project" value="TreeGrafter"/>
</dbReference>
<proteinExistence type="predicted"/>
<dbReference type="CDD" id="cd11290">
    <property type="entry name" value="gelsolin_S1_like"/>
    <property type="match status" value="1"/>
</dbReference>
<dbReference type="InterPro" id="IPR055414">
    <property type="entry name" value="LRR_R13L4/SHOC2-like"/>
</dbReference>
<dbReference type="InterPro" id="IPR007122">
    <property type="entry name" value="Villin/Gelsolin"/>
</dbReference>
<dbReference type="OrthoDB" id="20529at2759"/>
<evidence type="ECO:0000259" key="4">
    <source>
        <dbReference type="Pfam" id="PF00626"/>
    </source>
</evidence>
<dbReference type="GO" id="GO:0008154">
    <property type="term" value="P:actin polymerization or depolymerization"/>
    <property type="evidence" value="ECO:0007669"/>
    <property type="project" value="TreeGrafter"/>
</dbReference>
<dbReference type="Pfam" id="PF13855">
    <property type="entry name" value="LRR_8"/>
    <property type="match status" value="2"/>
</dbReference>
<evidence type="ECO:0000259" key="5">
    <source>
        <dbReference type="Pfam" id="PF23598"/>
    </source>
</evidence>
<dbReference type="CDD" id="cd11288">
    <property type="entry name" value="gelsolin_S5_like"/>
    <property type="match status" value="1"/>
</dbReference>
<dbReference type="Proteomes" id="UP000639338">
    <property type="component" value="Unassembled WGS sequence"/>
</dbReference>
<dbReference type="InterPro" id="IPR029006">
    <property type="entry name" value="ADF-H/Gelsolin-like_dom_sf"/>
</dbReference>
<dbReference type="GO" id="GO:0051016">
    <property type="term" value="P:barbed-end actin filament capping"/>
    <property type="evidence" value="ECO:0007669"/>
    <property type="project" value="TreeGrafter"/>
</dbReference>
<dbReference type="SMART" id="SM00262">
    <property type="entry name" value="GEL"/>
    <property type="match status" value="6"/>
</dbReference>
<dbReference type="Pfam" id="PF23598">
    <property type="entry name" value="LRR_14"/>
    <property type="match status" value="1"/>
</dbReference>
<dbReference type="CDD" id="cd11291">
    <property type="entry name" value="gelsolin_S6_like"/>
    <property type="match status" value="1"/>
</dbReference>
<dbReference type="PRINTS" id="PR00597">
    <property type="entry name" value="GELSOLIN"/>
</dbReference>
<dbReference type="FunFam" id="3.80.10.10:FF:000054">
    <property type="entry name" value="FLII, actin remodeling protein"/>
    <property type="match status" value="1"/>
</dbReference>
<feature type="region of interest" description="Disordered" evidence="3">
    <location>
        <begin position="463"/>
        <end position="497"/>
    </location>
</feature>
<dbReference type="InterPro" id="IPR001611">
    <property type="entry name" value="Leu-rich_rpt"/>
</dbReference>
<evidence type="ECO:0000256" key="2">
    <source>
        <dbReference type="ARBA" id="ARBA00022737"/>
    </source>
</evidence>
<dbReference type="SMART" id="SM00369">
    <property type="entry name" value="LRR_TYP"/>
    <property type="match status" value="8"/>
</dbReference>
<dbReference type="SMART" id="SM00365">
    <property type="entry name" value="LRR_SD22"/>
    <property type="match status" value="6"/>
</dbReference>
<dbReference type="GO" id="GO:0015629">
    <property type="term" value="C:actin cytoskeleton"/>
    <property type="evidence" value="ECO:0007669"/>
    <property type="project" value="TreeGrafter"/>
</dbReference>
<dbReference type="SMART" id="SM00364">
    <property type="entry name" value="LRR_BAC"/>
    <property type="match status" value="7"/>
</dbReference>
<dbReference type="PANTHER" id="PTHR11977:SF51">
    <property type="entry name" value="PROTEIN FLIGHTLESS-1 HOMOLOG"/>
    <property type="match status" value="1"/>
</dbReference>
<feature type="domain" description="Gelsolin-like" evidence="4">
    <location>
        <begin position="1202"/>
        <end position="1276"/>
    </location>
</feature>
<dbReference type="PROSITE" id="PS51450">
    <property type="entry name" value="LRR"/>
    <property type="match status" value="6"/>
</dbReference>
<dbReference type="FunFam" id="3.40.20.10:FF:000019">
    <property type="entry name" value="protein flightless-1 homolog isoform X1"/>
    <property type="match status" value="1"/>
</dbReference>
<evidence type="ECO:0000256" key="1">
    <source>
        <dbReference type="ARBA" id="ARBA00022614"/>
    </source>
</evidence>
<dbReference type="InterPro" id="IPR003591">
    <property type="entry name" value="Leu-rich_rpt_typical-subtyp"/>
</dbReference>
<reference evidence="6 7" key="1">
    <citation type="submission" date="2020-08" db="EMBL/GenBank/DDBJ databases">
        <title>Aphidius gifuensis genome sequencing and assembly.</title>
        <authorList>
            <person name="Du Z."/>
        </authorList>
    </citation>
    <scope>NUCLEOTIDE SEQUENCE [LARGE SCALE GENOMIC DNA]</scope>
    <source>
        <strain evidence="6">YNYX2018</strain>
        <tissue evidence="6">Adults</tissue>
    </source>
</reference>
<dbReference type="InterPro" id="IPR007123">
    <property type="entry name" value="Gelsolin-like_dom"/>
</dbReference>
<dbReference type="GO" id="GO:0005737">
    <property type="term" value="C:cytoplasm"/>
    <property type="evidence" value="ECO:0007669"/>
    <property type="project" value="TreeGrafter"/>
</dbReference>
<dbReference type="EMBL" id="JACMRX010000005">
    <property type="protein sequence ID" value="KAF7989164.1"/>
    <property type="molecule type" value="Genomic_DNA"/>
</dbReference>
<dbReference type="CDD" id="cd11292">
    <property type="entry name" value="gelsolin_S3_like"/>
    <property type="match status" value="1"/>
</dbReference>